<feature type="compositionally biased region" description="Polar residues" evidence="7">
    <location>
        <begin position="1523"/>
        <end position="1534"/>
    </location>
</feature>
<feature type="region of interest" description="Disordered" evidence="7">
    <location>
        <begin position="1450"/>
        <end position="1485"/>
    </location>
</feature>
<feature type="compositionally biased region" description="Polar residues" evidence="7">
    <location>
        <begin position="1544"/>
        <end position="1561"/>
    </location>
</feature>
<keyword evidence="3" id="KW-0158">Chromosome</keyword>
<dbReference type="EMBL" id="CAJHIT010000003">
    <property type="protein sequence ID" value="CAD6500427.1"/>
    <property type="molecule type" value="Genomic_DNA"/>
</dbReference>
<dbReference type="GO" id="GO:0000723">
    <property type="term" value="P:telomere maintenance"/>
    <property type="evidence" value="ECO:0007669"/>
    <property type="project" value="TreeGrafter"/>
</dbReference>
<evidence type="ECO:0000256" key="7">
    <source>
        <dbReference type="SAM" id="MobiDB-lite"/>
    </source>
</evidence>
<keyword evidence="4" id="KW-0779">Telomere</keyword>
<feature type="compositionally biased region" description="Polar residues" evidence="7">
    <location>
        <begin position="1625"/>
        <end position="1643"/>
    </location>
</feature>
<keyword evidence="6" id="KW-0131">Cell cycle</keyword>
<evidence type="ECO:0000313" key="9">
    <source>
        <dbReference type="EMBL" id="CAD6500427.1"/>
    </source>
</evidence>
<dbReference type="PANTHER" id="PTHR22928:SF3">
    <property type="entry name" value="TELOMERE-ASSOCIATED PROTEIN RIF1"/>
    <property type="match status" value="1"/>
</dbReference>
<feature type="compositionally biased region" description="Polar residues" evidence="7">
    <location>
        <begin position="30"/>
        <end position="47"/>
    </location>
</feature>
<evidence type="ECO:0000313" key="10">
    <source>
        <dbReference type="Proteomes" id="UP000683417"/>
    </source>
</evidence>
<feature type="compositionally biased region" description="Basic residues" evidence="7">
    <location>
        <begin position="1119"/>
        <end position="1134"/>
    </location>
</feature>
<reference evidence="9" key="1">
    <citation type="submission" date="2020-10" db="EMBL/GenBank/DDBJ databases">
        <authorList>
            <person name="Muller C M."/>
        </authorList>
    </citation>
    <scope>NUCLEOTIDE SEQUENCE</scope>
    <source>
        <strain evidence="9">THUN-12</strain>
    </source>
</reference>
<evidence type="ECO:0000256" key="1">
    <source>
        <dbReference type="ARBA" id="ARBA00004123"/>
    </source>
</evidence>
<feature type="compositionally biased region" description="Basic and acidic residues" evidence="7">
    <location>
        <begin position="1"/>
        <end position="10"/>
    </location>
</feature>
<accession>A0A9W4CXZ4</accession>
<keyword evidence="5" id="KW-0539">Nucleus</keyword>
<organism evidence="9 10">
    <name type="scientific">Blumeria graminis f. sp. triticale</name>
    <dbReference type="NCBI Taxonomy" id="1689686"/>
    <lineage>
        <taxon>Eukaryota</taxon>
        <taxon>Fungi</taxon>
        <taxon>Dikarya</taxon>
        <taxon>Ascomycota</taxon>
        <taxon>Pezizomycotina</taxon>
        <taxon>Leotiomycetes</taxon>
        <taxon>Erysiphales</taxon>
        <taxon>Erysiphaceae</taxon>
        <taxon>Blumeria</taxon>
    </lineage>
</organism>
<dbReference type="GO" id="GO:0140445">
    <property type="term" value="C:chromosome, telomeric repeat region"/>
    <property type="evidence" value="ECO:0007669"/>
    <property type="project" value="TreeGrafter"/>
</dbReference>
<feature type="region of interest" description="Disordered" evidence="7">
    <location>
        <begin position="1110"/>
        <end position="1134"/>
    </location>
</feature>
<evidence type="ECO:0000256" key="4">
    <source>
        <dbReference type="ARBA" id="ARBA00022895"/>
    </source>
</evidence>
<evidence type="ECO:0000256" key="6">
    <source>
        <dbReference type="ARBA" id="ARBA00023306"/>
    </source>
</evidence>
<comment type="caution">
    <text evidence="9">The sequence shown here is derived from an EMBL/GenBank/DDBJ whole genome shotgun (WGS) entry which is preliminary data.</text>
</comment>
<comment type="subcellular location">
    <subcellularLocation>
        <location evidence="2">Chromosome</location>
        <location evidence="2">Telomere</location>
    </subcellularLocation>
    <subcellularLocation>
        <location evidence="1">Nucleus</location>
    </subcellularLocation>
</comment>
<name>A0A9W4CXZ4_BLUGR</name>
<evidence type="ECO:0000259" key="8">
    <source>
        <dbReference type="Pfam" id="PF12231"/>
    </source>
</evidence>
<feature type="compositionally biased region" description="Polar residues" evidence="7">
    <location>
        <begin position="1679"/>
        <end position="1692"/>
    </location>
</feature>
<sequence>MVHKAKDLRNHRFLSPQVSEQETALDLTTHHPTLSMPSTPCESQISNSRHKDKKVEFSNFNQYSSPPTITNDEIGQYSKIIIRPLLPSAERQPPKGILKVRNAQISPTKRQRESFLSMLQSSLKVLAGNDICFKRDTYINLSDTIRACENVPDVKLLRNNMVELCQYIERDITTGNDGNPNSSLVVHALILISSLQFNPQVATSFPIKFQAKIVEYSIKALEEPVTSKEVTKNILFVLAYQRFLSKILSLERVGKLINVLHTSNRQNGGKSITIGRIRVYRNLLQTSKPSMAIYTAWIKDLLFDMNSNLREIKNSAISFGFEAAIEVGAERNVSSTLFTLLKSEVNNEGLYGEIYSRILMEKVKTENLACVPQIWSVLILLLRNKPEAYFQSKFMHSFLGVLTLCFNVKNIQIQKEARYAWNRFIFAIQLSEQTPKTMRNMLIRPYLQTIQSQKVSHIFKSLHNLLYYAFRPGCSFLQLDLYWDDFVKVLTLDGLLLSELGSVTAKENAELSALLLLNLFQVDTPKKWDPKRAVERCGKNDISVDELPAIDSRWLRKSSTRVFPILRCLSEKLFWDLDEVTSSVVKVWKNYITSIASPALCEVKVSLEAMDCLANLLGLTNQFWSTGVIGLKAIPPKNGKCRSHQYLNCLFSIISTAITGLGTKVFTEKYLYISPENEFSPIATLSQQPEDIRLHCRTPLHHLILLFTKPCPGLECDTEFSKIICRVLTPFFEAQKSGAAKLAFITQINSIIPWEVLGREVAQMTWNSLAHFAVEVNNIISSEKDYKCHQSLSEGYTSIGNILDSGIKVSPDQPTREWNTLFDSLMNSTLTAAGKSGRAITIEILSKIMCQTPGGLNYFKILYSQAEYPEDLSALELARKKLSYVKTIESKSTSFDPFHHFYFYLREYIKSAYENISQHNFVALLTCSLLGRCPPQLLLSTLSEIQGAVSCWIFDAKLKFNGGVQVKIIASLWSAIDKALSQIVRIIDARIVLQNLETLVCSGIESSHKSIVNAAAQTWNHIFCPNIDKLEYSERVKNALLHLENSLEPKLSPRLANMVIDCEARITKTFNDADIEANHKLQEKSKLELVSEIKSQSSRLEKQQSLTSISTFQSSESGKKRRKSKLLARQKKRKRDIMSGDNYDILKTQSAAVGTSKSFEHEIDLQLLSKNQRKSRLRQRERNRAHSMIRFKNKLESSISSSASRQEFTSSKNLRSSKIIESLNSHSVSSQALSLSEIAATDHNNSSSISPPINDIQTLSENIFPPQISKKSSGVCKVGNVSSQLLKAEEVGSIEPEDINQEPGLDFSESKVGQHHFQFSSSQEATNSQRTQLSDEEGKIIEDNMGTITVQETPNTSRFFKPENKHGFQFVMSDQSVQELSSPTEEDLSEFETDHYPQNSKFWPTIQPRIIQGARERLTHSSPLSMGTCNYTQLPEKLAKRFIVKLSEESDSTTTNQSLIHQPYKLNSSTNIQTEPPGKKRKNLHDAELSDTREGLLNQAMIGIIPSKRRKLCNSNREAIISISPSGHPSTIVDQKSRRRSSRNLKSTDSSHNQTENSDFTFRNKHQQGFEIFENFNKTSKDEIISCSVDFEVNKAVHDCRIRSALGGNSDEVQVQLSPEALHKNGQNESIQRSGMISRTTIKCTDGDDDDVVETEGTEASRSPNSRKSRRQGRERQKGGTNLPINKNSTRTPGILGRKTPETNFSTAKVRSLRSFSLKTNTAVNLKNSSSIISESILGSVNSLILDLKDAHLKKEDINKIEDKLMDMKRALYEAEKRGRRAHGE</sequence>
<feature type="domain" description="Telomere-associated protein Rif1 N-terminal" evidence="8">
    <location>
        <begin position="126"/>
        <end position="487"/>
    </location>
</feature>
<dbReference type="Proteomes" id="UP000683417">
    <property type="component" value="Unassembled WGS sequence"/>
</dbReference>
<feature type="region of interest" description="Disordered" evidence="7">
    <location>
        <begin position="1"/>
        <end position="52"/>
    </location>
</feature>
<dbReference type="InterPro" id="IPR022031">
    <property type="entry name" value="Rif1_N"/>
</dbReference>
<evidence type="ECO:0000256" key="2">
    <source>
        <dbReference type="ARBA" id="ARBA00004574"/>
    </source>
</evidence>
<dbReference type="GO" id="GO:0005634">
    <property type="term" value="C:nucleus"/>
    <property type="evidence" value="ECO:0007669"/>
    <property type="project" value="UniProtKB-SubCell"/>
</dbReference>
<gene>
    <name evidence="9" type="ORF">BGTH12_LOCUS1785</name>
</gene>
<dbReference type="PANTHER" id="PTHR22928">
    <property type="entry name" value="TELOMERE-ASSOCIATED PROTEIN RIF1"/>
    <property type="match status" value="1"/>
</dbReference>
<evidence type="ECO:0000256" key="5">
    <source>
        <dbReference type="ARBA" id="ARBA00023242"/>
    </source>
</evidence>
<protein>
    <submittedName>
        <fullName evidence="9">BgTH12-07604</fullName>
    </submittedName>
</protein>
<evidence type="ECO:0000256" key="3">
    <source>
        <dbReference type="ARBA" id="ARBA00022454"/>
    </source>
</evidence>
<proteinExistence type="predicted"/>
<dbReference type="Pfam" id="PF12231">
    <property type="entry name" value="Rif1_N"/>
    <property type="match status" value="1"/>
</dbReference>
<feature type="region of interest" description="Disordered" evidence="7">
    <location>
        <begin position="1523"/>
        <end position="1562"/>
    </location>
</feature>
<feature type="region of interest" description="Disordered" evidence="7">
    <location>
        <begin position="1619"/>
        <end position="1701"/>
    </location>
</feature>
<feature type="compositionally biased region" description="Polar residues" evidence="7">
    <location>
        <begin position="1452"/>
        <end position="1474"/>
    </location>
</feature>
<feature type="compositionally biased region" description="Acidic residues" evidence="7">
    <location>
        <begin position="1647"/>
        <end position="1657"/>
    </location>
</feature>